<dbReference type="PROSITE" id="PS00028">
    <property type="entry name" value="ZINC_FINGER_C2H2_1"/>
    <property type="match status" value="4"/>
</dbReference>
<dbReference type="GO" id="GO:0005634">
    <property type="term" value="C:nucleus"/>
    <property type="evidence" value="ECO:0007669"/>
    <property type="project" value="UniProtKB-ARBA"/>
</dbReference>
<dbReference type="GO" id="GO:0008270">
    <property type="term" value="F:zinc ion binding"/>
    <property type="evidence" value="ECO:0007669"/>
    <property type="project" value="UniProtKB-KW"/>
</dbReference>
<accession>A0A7M7KDH3</accession>
<dbReference type="PANTHER" id="PTHR24379">
    <property type="entry name" value="KRAB AND ZINC FINGER DOMAIN-CONTAINING"/>
    <property type="match status" value="1"/>
</dbReference>
<proteinExistence type="predicted"/>
<evidence type="ECO:0000313" key="7">
    <source>
        <dbReference type="EnsemblMetazoa" id="XP_022661676"/>
    </source>
</evidence>
<keyword evidence="4" id="KW-0862">Zinc</keyword>
<reference evidence="7" key="1">
    <citation type="submission" date="2021-01" db="UniProtKB">
        <authorList>
            <consortium name="EnsemblMetazoa"/>
        </authorList>
    </citation>
    <scope>IDENTIFICATION</scope>
</reference>
<dbReference type="RefSeq" id="XP_022661676.1">
    <property type="nucleotide sequence ID" value="XM_022805941.1"/>
</dbReference>
<evidence type="ECO:0000256" key="1">
    <source>
        <dbReference type="ARBA" id="ARBA00022723"/>
    </source>
</evidence>
<dbReference type="Pfam" id="PF00096">
    <property type="entry name" value="zf-C2H2"/>
    <property type="match status" value="1"/>
</dbReference>
<feature type="domain" description="C2H2-type" evidence="6">
    <location>
        <begin position="186"/>
        <end position="209"/>
    </location>
</feature>
<dbReference type="KEGG" id="vde:111250526"/>
<keyword evidence="1" id="KW-0479">Metal-binding</keyword>
<feature type="domain" description="C2H2-type" evidence="6">
    <location>
        <begin position="100"/>
        <end position="128"/>
    </location>
</feature>
<dbReference type="SUPFAM" id="SSF57667">
    <property type="entry name" value="beta-beta-alpha zinc fingers"/>
    <property type="match status" value="3"/>
</dbReference>
<dbReference type="FunFam" id="3.30.160.60:FF:000446">
    <property type="entry name" value="Zinc finger protein"/>
    <property type="match status" value="1"/>
</dbReference>
<dbReference type="EnsemblMetazoa" id="XM_022805941">
    <property type="protein sequence ID" value="XP_022661676"/>
    <property type="gene ID" value="LOC111250526"/>
</dbReference>
<keyword evidence="3 5" id="KW-0863">Zinc-finger</keyword>
<protein>
    <recommendedName>
        <fullName evidence="6">C2H2-type domain-containing protein</fullName>
    </recommendedName>
</protein>
<dbReference type="GeneID" id="111250526"/>
<sequence>MQTESNRVYQCDRCEYRCNFRQNLRRHRKTHEAKSVHCEHCPYICRLPQHLRRHLKLVHSFNPDQATGPLFVCATCPFATGSAKAMGIHCTRLHDDPKPWRCSRCEYRARSRCIVRYHEEQVHERRRPFRCETCGLAVVSRRVLAIHRVVHSPDPTPYRCDRCAYATRFLSNLTKHMIVHTDAKPFECSTCNMRFARKANLKTHVNKAHRLLDVSLAFHPSNNDLLEHNIDAILSEEASTFKEDLNVGRINGVQQTLRQKAINKILKSVPGITVPVQALAGESGIEKMFESTRNCGVILQTEEVDEIVLDNPTQLKTVIDVLGTVTERAVVQLPAMALVSIMINGEISCVS</sequence>
<dbReference type="SMART" id="SM00355">
    <property type="entry name" value="ZnF_C2H2"/>
    <property type="match status" value="7"/>
</dbReference>
<dbReference type="PANTHER" id="PTHR24379:SF121">
    <property type="entry name" value="C2H2-TYPE DOMAIN-CONTAINING PROTEIN"/>
    <property type="match status" value="1"/>
</dbReference>
<evidence type="ECO:0000256" key="2">
    <source>
        <dbReference type="ARBA" id="ARBA00022737"/>
    </source>
</evidence>
<feature type="domain" description="C2H2-type" evidence="6">
    <location>
        <begin position="158"/>
        <end position="185"/>
    </location>
</feature>
<feature type="domain" description="C2H2-type" evidence="6">
    <location>
        <begin position="9"/>
        <end position="36"/>
    </location>
</feature>
<evidence type="ECO:0000259" key="6">
    <source>
        <dbReference type="PROSITE" id="PS50157"/>
    </source>
</evidence>
<dbReference type="InterPro" id="IPR013087">
    <property type="entry name" value="Znf_C2H2_type"/>
</dbReference>
<dbReference type="OMA" id="GASMQPW"/>
<dbReference type="InParanoid" id="A0A7M7KDH3"/>
<keyword evidence="8" id="KW-1185">Reference proteome</keyword>
<dbReference type="PROSITE" id="PS50157">
    <property type="entry name" value="ZINC_FINGER_C2H2_2"/>
    <property type="match status" value="5"/>
</dbReference>
<organism evidence="7 8">
    <name type="scientific">Varroa destructor</name>
    <name type="common">Honeybee mite</name>
    <dbReference type="NCBI Taxonomy" id="109461"/>
    <lineage>
        <taxon>Eukaryota</taxon>
        <taxon>Metazoa</taxon>
        <taxon>Ecdysozoa</taxon>
        <taxon>Arthropoda</taxon>
        <taxon>Chelicerata</taxon>
        <taxon>Arachnida</taxon>
        <taxon>Acari</taxon>
        <taxon>Parasitiformes</taxon>
        <taxon>Mesostigmata</taxon>
        <taxon>Gamasina</taxon>
        <taxon>Dermanyssoidea</taxon>
        <taxon>Varroidae</taxon>
        <taxon>Varroa</taxon>
    </lineage>
</organism>
<dbReference type="Gene3D" id="3.30.160.60">
    <property type="entry name" value="Classic Zinc Finger"/>
    <property type="match status" value="4"/>
</dbReference>
<dbReference type="Proteomes" id="UP000594260">
    <property type="component" value="Unplaced"/>
</dbReference>
<feature type="domain" description="C2H2-type" evidence="6">
    <location>
        <begin position="129"/>
        <end position="156"/>
    </location>
</feature>
<name>A0A7M7KDH3_VARDE</name>
<evidence type="ECO:0000256" key="4">
    <source>
        <dbReference type="ARBA" id="ARBA00022833"/>
    </source>
</evidence>
<dbReference type="InterPro" id="IPR036236">
    <property type="entry name" value="Znf_C2H2_sf"/>
</dbReference>
<evidence type="ECO:0000256" key="3">
    <source>
        <dbReference type="ARBA" id="ARBA00022771"/>
    </source>
</evidence>
<dbReference type="AlphaFoldDB" id="A0A7M7KDH3"/>
<evidence type="ECO:0000256" key="5">
    <source>
        <dbReference type="PROSITE-ProRule" id="PRU00042"/>
    </source>
</evidence>
<dbReference type="OrthoDB" id="6418345at2759"/>
<keyword evidence="2" id="KW-0677">Repeat</keyword>
<evidence type="ECO:0000313" key="8">
    <source>
        <dbReference type="Proteomes" id="UP000594260"/>
    </source>
</evidence>